<dbReference type="Proteomes" id="UP000887578">
    <property type="component" value="Unplaced"/>
</dbReference>
<dbReference type="PANTHER" id="PTHR10974">
    <property type="entry name" value="FI08016P-RELATED"/>
    <property type="match status" value="1"/>
</dbReference>
<keyword evidence="1" id="KW-1185">Reference proteome</keyword>
<dbReference type="Pfam" id="PF02995">
    <property type="entry name" value="DUF229"/>
    <property type="match status" value="1"/>
</dbReference>
<evidence type="ECO:0000313" key="2">
    <source>
        <dbReference type="WBParaSite" id="PDA_v2.g12340.t1"/>
    </source>
</evidence>
<dbReference type="PANTHER" id="PTHR10974:SF75">
    <property type="entry name" value="SULFATASE DOMAIN-CONTAINING PROTEIN"/>
    <property type="match status" value="1"/>
</dbReference>
<dbReference type="WBParaSite" id="PDA_v2.g12340.t1">
    <property type="protein sequence ID" value="PDA_v2.g12340.t1"/>
    <property type="gene ID" value="PDA_v2.g12340"/>
</dbReference>
<dbReference type="Gene3D" id="3.40.720.10">
    <property type="entry name" value="Alkaline Phosphatase, subunit A"/>
    <property type="match status" value="1"/>
</dbReference>
<dbReference type="InterPro" id="IPR004245">
    <property type="entry name" value="DUF229"/>
</dbReference>
<reference evidence="2" key="1">
    <citation type="submission" date="2022-11" db="UniProtKB">
        <authorList>
            <consortium name="WormBaseParasite"/>
        </authorList>
    </citation>
    <scope>IDENTIFICATION</scope>
</reference>
<protein>
    <submittedName>
        <fullName evidence="2">Uncharacterized protein</fullName>
    </submittedName>
</protein>
<dbReference type="AlphaFoldDB" id="A0A914PAM3"/>
<accession>A0A914PAM3</accession>
<dbReference type="GO" id="GO:0005615">
    <property type="term" value="C:extracellular space"/>
    <property type="evidence" value="ECO:0007669"/>
    <property type="project" value="TreeGrafter"/>
</dbReference>
<dbReference type="SUPFAM" id="SSF53649">
    <property type="entry name" value="Alkaline phosphatase-like"/>
    <property type="match status" value="1"/>
</dbReference>
<organism evidence="1 2">
    <name type="scientific">Panagrolaimus davidi</name>
    <dbReference type="NCBI Taxonomy" id="227884"/>
    <lineage>
        <taxon>Eukaryota</taxon>
        <taxon>Metazoa</taxon>
        <taxon>Ecdysozoa</taxon>
        <taxon>Nematoda</taxon>
        <taxon>Chromadorea</taxon>
        <taxon>Rhabditida</taxon>
        <taxon>Tylenchina</taxon>
        <taxon>Panagrolaimomorpha</taxon>
        <taxon>Panagrolaimoidea</taxon>
        <taxon>Panagrolaimidae</taxon>
        <taxon>Panagrolaimus</taxon>
    </lineage>
</organism>
<dbReference type="CDD" id="cd16021">
    <property type="entry name" value="ALP_like"/>
    <property type="match status" value="1"/>
</dbReference>
<dbReference type="InterPro" id="IPR017850">
    <property type="entry name" value="Alkaline_phosphatase_core_sf"/>
</dbReference>
<sequence>MRRSRVVTCIILFFTLIVILFDTNVWQQNFDYFTAIEQPIINIKNEMQRSVDYDIQYTDTINDATQHIDTINNSYTINDNDINIEDDILFDYCKLYDLDPWDSSILKHLSPSQNLMKNCKPKVPKITKLENGFIFIYPQLNTNILCQWRCLFPKSDDSIKYGTWTTAENGTSKPKCDIIEIQCRKEEENGRFKNFYKYLHHQIYREDPPSAEMPSPQNLEKPDVFVVVIDSVSESQLIRSMPKTVHMLREYYESIPFRHLNKIGINSRPNGFAMLLGKTINSIPKSPMSRGHEADYKNYHEYCSKYLDGEQFIGFRYQDDGYITMMSEDWAKGLFNWQNCIGFKEKLTDHYMRPFQLQYEASSGIRDKDMDSIMNKGSCKETFNHQIEYLQNFINTYPDKPKFSLTWMINLAHNDHNALYHTDDYFYQFFKNNQEKLNNSYVFFLGDHGPRFGGLRKTDIGEIEDNNPFFFLSLPANLRRNTELTEILKSNSKMLISQYDIYATLTEIAKPSNPRTPKPLIKGSSIFHPLPQPRTCDKLMIPFQYCICKPETKILPKNNSIAIPAAEKLVAQMNSNLREYKETRRKCATLKLDINSTIKVEEFVDKGNLKIYHITYSTQPGGGQFWGYVSKRENDETINILSDWLPRLNLYAPQVKCAPKATYAPYCFCKNLLH</sequence>
<evidence type="ECO:0000313" key="1">
    <source>
        <dbReference type="Proteomes" id="UP000887578"/>
    </source>
</evidence>
<proteinExistence type="predicted"/>
<name>A0A914PAM3_9BILA</name>